<feature type="region of interest" description="Disordered" evidence="9">
    <location>
        <begin position="48"/>
        <end position="73"/>
    </location>
</feature>
<feature type="compositionally biased region" description="Low complexity" evidence="9">
    <location>
        <begin position="52"/>
        <end position="65"/>
    </location>
</feature>
<feature type="region of interest" description="Disordered" evidence="9">
    <location>
        <begin position="527"/>
        <end position="577"/>
    </location>
</feature>
<dbReference type="GO" id="GO:0051083">
    <property type="term" value="P:'de novo' cotranslational protein folding"/>
    <property type="evidence" value="ECO:0007669"/>
    <property type="project" value="InterPro"/>
</dbReference>
<evidence type="ECO:0000313" key="14">
    <source>
        <dbReference type="Proteomes" id="UP000694845"/>
    </source>
</evidence>
<feature type="compositionally biased region" description="Basic and acidic residues" evidence="9">
    <location>
        <begin position="428"/>
        <end position="442"/>
    </location>
</feature>
<dbReference type="CTD" id="27000"/>
<evidence type="ECO:0000259" key="13">
    <source>
        <dbReference type="PROSITE" id="PS51294"/>
    </source>
</evidence>
<dbReference type="PROSITE" id="PS50090">
    <property type="entry name" value="MYB_LIKE"/>
    <property type="match status" value="1"/>
</dbReference>
<dbReference type="Gene3D" id="1.10.8.840">
    <property type="entry name" value="Ribosome-associated complex head domain"/>
    <property type="match status" value="1"/>
</dbReference>
<dbReference type="InterPro" id="IPR001005">
    <property type="entry name" value="SANT/Myb"/>
</dbReference>
<evidence type="ECO:0000256" key="9">
    <source>
        <dbReference type="SAM" id="MobiDB-lite"/>
    </source>
</evidence>
<dbReference type="InterPro" id="IPR017930">
    <property type="entry name" value="Myb_dom"/>
</dbReference>
<dbReference type="SUPFAM" id="SSF46689">
    <property type="entry name" value="Homeodomain-like"/>
    <property type="match status" value="2"/>
</dbReference>
<feature type="compositionally biased region" description="Basic and acidic residues" evidence="9">
    <location>
        <begin position="527"/>
        <end position="564"/>
    </location>
</feature>
<dbReference type="Pfam" id="PF00226">
    <property type="entry name" value="DnaJ"/>
    <property type="match status" value="1"/>
</dbReference>
<dbReference type="SMART" id="SM00717">
    <property type="entry name" value="SANT"/>
    <property type="match status" value="2"/>
</dbReference>
<dbReference type="KEGG" id="aplc:110986921"/>
<feature type="domain" description="SANT" evidence="12">
    <location>
        <begin position="567"/>
        <end position="622"/>
    </location>
</feature>
<dbReference type="GeneID" id="110986921"/>
<evidence type="ECO:0000256" key="8">
    <source>
        <dbReference type="ARBA" id="ARBA00023242"/>
    </source>
</evidence>
<dbReference type="AlphaFoldDB" id="A0A8B7ZH75"/>
<dbReference type="InterPro" id="IPR042569">
    <property type="entry name" value="RAC_head_sf"/>
</dbReference>
<keyword evidence="4" id="KW-0677">Repeat</keyword>
<evidence type="ECO:0000256" key="4">
    <source>
        <dbReference type="ARBA" id="ARBA00022737"/>
    </source>
</evidence>
<dbReference type="Gene3D" id="1.10.287.110">
    <property type="entry name" value="DnaJ domain"/>
    <property type="match status" value="1"/>
</dbReference>
<dbReference type="GO" id="GO:0005829">
    <property type="term" value="C:cytosol"/>
    <property type="evidence" value="ECO:0007669"/>
    <property type="project" value="UniProtKB-SubCell"/>
</dbReference>
<dbReference type="Pfam" id="PF21884">
    <property type="entry name" value="ZUO1-like_ZHD"/>
    <property type="match status" value="1"/>
</dbReference>
<evidence type="ECO:0000256" key="3">
    <source>
        <dbReference type="ARBA" id="ARBA00022490"/>
    </source>
</evidence>
<feature type="region of interest" description="Disordered" evidence="9">
    <location>
        <begin position="293"/>
        <end position="355"/>
    </location>
</feature>
<name>A0A8B7ZH75_ACAPL</name>
<evidence type="ECO:0000256" key="6">
    <source>
        <dbReference type="ARBA" id="ARBA00023159"/>
    </source>
</evidence>
<feature type="compositionally biased region" description="Basic and acidic residues" evidence="9">
    <location>
        <begin position="293"/>
        <end position="354"/>
    </location>
</feature>
<feature type="domain" description="HTH myb-type" evidence="13">
    <location>
        <begin position="571"/>
        <end position="622"/>
    </location>
</feature>
<dbReference type="InterPro" id="IPR017884">
    <property type="entry name" value="SANT_dom"/>
</dbReference>
<reference evidence="15" key="1">
    <citation type="submission" date="2025-08" db="UniProtKB">
        <authorList>
            <consortium name="RefSeq"/>
        </authorList>
    </citation>
    <scope>IDENTIFICATION</scope>
</reference>
<dbReference type="Gene3D" id="1.10.10.60">
    <property type="entry name" value="Homeodomain-like"/>
    <property type="match status" value="2"/>
</dbReference>
<keyword evidence="8" id="KW-0539">Nucleus</keyword>
<dbReference type="Pfam" id="PF16717">
    <property type="entry name" value="RAC_head"/>
    <property type="match status" value="1"/>
</dbReference>
<dbReference type="SUPFAM" id="SSF46565">
    <property type="entry name" value="Chaperone J-domain"/>
    <property type="match status" value="1"/>
</dbReference>
<proteinExistence type="predicted"/>
<feature type="region of interest" description="Disordered" evidence="9">
    <location>
        <begin position="428"/>
        <end position="459"/>
    </location>
</feature>
<comment type="subcellular location">
    <subcellularLocation>
        <location evidence="1">Cytoplasm</location>
        <location evidence="1">Cytosol</location>
    </subcellularLocation>
</comment>
<protein>
    <recommendedName>
        <fullName evidence="2">DnaJ homolog subfamily C member 2</fullName>
    </recommendedName>
</protein>
<evidence type="ECO:0000259" key="10">
    <source>
        <dbReference type="PROSITE" id="PS50076"/>
    </source>
</evidence>
<feature type="compositionally biased region" description="Gly residues" evidence="9">
    <location>
        <begin position="447"/>
        <end position="458"/>
    </location>
</feature>
<dbReference type="PROSITE" id="PS50076">
    <property type="entry name" value="DNAJ_2"/>
    <property type="match status" value="1"/>
</dbReference>
<dbReference type="InterPro" id="IPR032003">
    <property type="entry name" value="RAC_head"/>
</dbReference>
<dbReference type="PROSITE" id="PS51293">
    <property type="entry name" value="SANT"/>
    <property type="match status" value="1"/>
</dbReference>
<feature type="domain" description="J" evidence="10">
    <location>
        <begin position="92"/>
        <end position="168"/>
    </location>
</feature>
<dbReference type="RefSeq" id="XP_022104939.1">
    <property type="nucleotide sequence ID" value="XM_022249247.1"/>
</dbReference>
<dbReference type="InterPro" id="IPR054076">
    <property type="entry name" value="ZUO1-like_ZHD"/>
</dbReference>
<dbReference type="GO" id="GO:0030544">
    <property type="term" value="F:Hsp70 protein binding"/>
    <property type="evidence" value="ECO:0007669"/>
    <property type="project" value="InterPro"/>
</dbReference>
<evidence type="ECO:0000256" key="2">
    <source>
        <dbReference type="ARBA" id="ARBA00014469"/>
    </source>
</evidence>
<dbReference type="CDD" id="cd00167">
    <property type="entry name" value="SANT"/>
    <property type="match status" value="2"/>
</dbReference>
<evidence type="ECO:0000256" key="7">
    <source>
        <dbReference type="ARBA" id="ARBA00023186"/>
    </source>
</evidence>
<dbReference type="InterPro" id="IPR018253">
    <property type="entry name" value="DnaJ_domain_CS"/>
</dbReference>
<dbReference type="PANTHER" id="PTHR43999:SF1">
    <property type="entry name" value="DNAJ HOMOLOG SUBFAMILY C MEMBER 2"/>
    <property type="match status" value="1"/>
</dbReference>
<dbReference type="PANTHER" id="PTHR43999">
    <property type="entry name" value="DNAJ HOMOLOG SUBFAMILY C MEMBER 2"/>
    <property type="match status" value="1"/>
</dbReference>
<evidence type="ECO:0000256" key="5">
    <source>
        <dbReference type="ARBA" id="ARBA00022853"/>
    </source>
</evidence>
<keyword evidence="7" id="KW-0143">Chaperone</keyword>
<dbReference type="OrthoDB" id="1690618at2759"/>
<evidence type="ECO:0000259" key="11">
    <source>
        <dbReference type="PROSITE" id="PS50090"/>
    </source>
</evidence>
<accession>A0A8B7ZH75</accession>
<evidence type="ECO:0000256" key="1">
    <source>
        <dbReference type="ARBA" id="ARBA00004514"/>
    </source>
</evidence>
<dbReference type="GO" id="GO:0043022">
    <property type="term" value="F:ribosome binding"/>
    <property type="evidence" value="ECO:0007669"/>
    <property type="project" value="InterPro"/>
</dbReference>
<gene>
    <name evidence="15" type="primary">LOC110986921</name>
</gene>
<feature type="domain" description="Myb-like" evidence="11">
    <location>
        <begin position="571"/>
        <end position="618"/>
    </location>
</feature>
<dbReference type="Pfam" id="PF00249">
    <property type="entry name" value="Myb_DNA-binding"/>
    <property type="match status" value="1"/>
</dbReference>
<dbReference type="Proteomes" id="UP000694845">
    <property type="component" value="Unplaced"/>
</dbReference>
<evidence type="ECO:0000313" key="15">
    <source>
        <dbReference type="RefSeq" id="XP_022104939.1"/>
    </source>
</evidence>
<dbReference type="PRINTS" id="PR00625">
    <property type="entry name" value="JDOMAIN"/>
</dbReference>
<dbReference type="InterPro" id="IPR001623">
    <property type="entry name" value="DnaJ_domain"/>
</dbReference>
<feature type="region of interest" description="Disordered" evidence="9">
    <location>
        <begin position="246"/>
        <end position="274"/>
    </location>
</feature>
<keyword evidence="5" id="KW-0156">Chromatin regulator</keyword>
<organism evidence="14 15">
    <name type="scientific">Acanthaster planci</name>
    <name type="common">Crown-of-thorns starfish</name>
    <dbReference type="NCBI Taxonomy" id="133434"/>
    <lineage>
        <taxon>Eukaryota</taxon>
        <taxon>Metazoa</taxon>
        <taxon>Echinodermata</taxon>
        <taxon>Eleutherozoa</taxon>
        <taxon>Asterozoa</taxon>
        <taxon>Asteroidea</taxon>
        <taxon>Valvatacea</taxon>
        <taxon>Valvatida</taxon>
        <taxon>Acanthasteridae</taxon>
        <taxon>Acanthaster</taxon>
    </lineage>
</organism>
<dbReference type="PROSITE" id="PS51294">
    <property type="entry name" value="HTH_MYB"/>
    <property type="match status" value="1"/>
</dbReference>
<dbReference type="InterPro" id="IPR044634">
    <property type="entry name" value="Zuotin/DnaJC2"/>
</dbReference>
<dbReference type="CDD" id="cd06257">
    <property type="entry name" value="DnaJ"/>
    <property type="match status" value="1"/>
</dbReference>
<keyword evidence="6" id="KW-0010">Activator</keyword>
<dbReference type="GO" id="GO:0006450">
    <property type="term" value="P:regulation of translational fidelity"/>
    <property type="evidence" value="ECO:0007669"/>
    <property type="project" value="InterPro"/>
</dbReference>
<keyword evidence="14" id="KW-1185">Reference proteome</keyword>
<dbReference type="Pfam" id="PF23082">
    <property type="entry name" value="Myb_DNA-binding_2"/>
    <property type="match status" value="1"/>
</dbReference>
<feature type="compositionally biased region" description="Basic and acidic residues" evidence="9">
    <location>
        <begin position="246"/>
        <end position="259"/>
    </location>
</feature>
<dbReference type="GO" id="GO:0006325">
    <property type="term" value="P:chromatin organization"/>
    <property type="evidence" value="ECO:0007669"/>
    <property type="project" value="UniProtKB-KW"/>
</dbReference>
<dbReference type="PROSITE" id="PS00636">
    <property type="entry name" value="DNAJ_1"/>
    <property type="match status" value="1"/>
</dbReference>
<evidence type="ECO:0000259" key="12">
    <source>
        <dbReference type="PROSITE" id="PS51293"/>
    </source>
</evidence>
<dbReference type="SMART" id="SM00271">
    <property type="entry name" value="DnaJ"/>
    <property type="match status" value="1"/>
</dbReference>
<dbReference type="OMA" id="SFWYDFD"/>
<sequence>MTGVTSMPPCAPNGVKTKVFGTLSGAVTVRVEPVGRWFEAHLHRRHHHHNLSHTSGSLRSDSSSDSSDDDLEYDEDDSMLLTLDPKEWKNQDHYAVLGLSKVRHEATADDIKRAYKRMVLKHHPDKRKPKDGVTKPRQSGDDDYFTCITRAYEILGNRTKRRSYDSVDPNFDDSVPPLNNNSRENFFKEFSKVFERNARWSKKKRVPQLGDANSTLEEVNKFYHFWYDFDSWREFSYLDEEEKEKGENREERRWIERQNKTSRQSRKKEETTRMRQLVDNAYACDPRIKRFKEEEKEKKAAEKKAKQEAAKAAQMEKERERREALEAERLAKEKEEEEAKAKAQAAKKERDAAKKVLKKERKMLRDICKKDNYFTDSEADRVKHMADVEMLCDRLSAVNLQTLNESLSKADQTAAAEIFSKQVSDMHAEMERERQEDLRKLQEAQSGKGGGGGSGGAGKNWSEEEIQLLVKAVKLFPAGTVSRYEVIANFINQHSTSEHKKTAKDVINKTKNLQKLDSAQKEEVNKRAFDKFEQTKSKAKKQDLSAPSERLDTADAVEEKKSPETAEGPKPWSTDEQKRLEQALKTYPANTKERWDRIAEAVPGRSKKECMLRYKELVEMVKAKKAAQAAVAKK</sequence>
<keyword evidence="3" id="KW-0963">Cytoplasm</keyword>
<dbReference type="FunFam" id="1.10.10.60:FF:000180">
    <property type="entry name" value="DnaJ (Hsp40) homolog, subfamily C, member 2"/>
    <property type="match status" value="1"/>
</dbReference>
<dbReference type="InterPro" id="IPR036869">
    <property type="entry name" value="J_dom_sf"/>
</dbReference>
<dbReference type="InterPro" id="IPR009057">
    <property type="entry name" value="Homeodomain-like_sf"/>
</dbReference>